<reference evidence="1 2" key="1">
    <citation type="submission" date="2018-06" db="EMBL/GenBank/DDBJ databases">
        <title>Complete genome of Desulfovibrio marinus P48SEP.</title>
        <authorList>
            <person name="Crispim J.S."/>
            <person name="Vidigal P.M.P."/>
            <person name="Silva L.C.F."/>
            <person name="Araujo L.C."/>
            <person name="Laguardia C.N."/>
            <person name="Dias R.S."/>
            <person name="Sousa M.P."/>
            <person name="Paula S.O."/>
            <person name="Silva C."/>
        </authorList>
    </citation>
    <scope>NUCLEOTIDE SEQUENCE [LARGE SCALE GENOMIC DNA]</scope>
    <source>
        <strain evidence="1 2">P48SEP</strain>
    </source>
</reference>
<dbReference type="Proteomes" id="UP000434052">
    <property type="component" value="Unassembled WGS sequence"/>
</dbReference>
<protein>
    <recommendedName>
        <fullName evidence="3">Antitoxin SocA-like Panacea domain-containing protein</fullName>
    </recommendedName>
</protein>
<comment type="caution">
    <text evidence="1">The sequence shown here is derived from an EMBL/GenBank/DDBJ whole genome shotgun (WGS) entry which is preliminary data.</text>
</comment>
<dbReference type="EMBL" id="QMIF01000002">
    <property type="protein sequence ID" value="TVM35796.1"/>
    <property type="molecule type" value="Genomic_DNA"/>
</dbReference>
<organism evidence="1 2">
    <name type="scientific">Oceanidesulfovibrio marinus</name>
    <dbReference type="NCBI Taxonomy" id="370038"/>
    <lineage>
        <taxon>Bacteria</taxon>
        <taxon>Pseudomonadati</taxon>
        <taxon>Thermodesulfobacteriota</taxon>
        <taxon>Desulfovibrionia</taxon>
        <taxon>Desulfovibrionales</taxon>
        <taxon>Desulfovibrionaceae</taxon>
        <taxon>Oceanidesulfovibrio</taxon>
    </lineage>
</organism>
<dbReference type="RefSeq" id="WP_144234128.1">
    <property type="nucleotide sequence ID" value="NZ_QMIF01000002.1"/>
</dbReference>
<dbReference type="OrthoDB" id="5451477at2"/>
<dbReference type="AlphaFoldDB" id="A0A6P1ZJR3"/>
<gene>
    <name evidence="1" type="ORF">DQK91_03805</name>
</gene>
<evidence type="ECO:0008006" key="3">
    <source>
        <dbReference type="Google" id="ProtNLM"/>
    </source>
</evidence>
<name>A0A6P1ZJR3_9BACT</name>
<proteinExistence type="predicted"/>
<evidence type="ECO:0000313" key="1">
    <source>
        <dbReference type="EMBL" id="TVM35796.1"/>
    </source>
</evidence>
<evidence type="ECO:0000313" key="2">
    <source>
        <dbReference type="Proteomes" id="UP000434052"/>
    </source>
</evidence>
<sequence length="172" mass="19550">MHNNPKETVATVLKALYEKQISLDKIILHKFIYFLDTQGVATGLHFEPYTYGPFSFELASTLGSLAFWDIIKEEGSTIQILDHEALSKLTSPDIHKISNYFDLFQSTLGQLDFRTLEIAGTVLYCAESLSLQGLDVSDSSVVKEFRQWKGNRYESDEIIAMFQKLKPVIFSN</sequence>
<accession>A0A6P1ZJR3</accession>